<comment type="caution">
    <text evidence="1">The sequence shown here is derived from an EMBL/GenBank/DDBJ whole genome shotgun (WGS) entry which is preliminary data.</text>
</comment>
<dbReference type="Gene3D" id="3.90.190.20">
    <property type="entry name" value="Mur ligase, C-terminal domain"/>
    <property type="match status" value="1"/>
</dbReference>
<protein>
    <submittedName>
        <fullName evidence="1">Uncharacterized protein</fullName>
    </submittedName>
</protein>
<reference evidence="1" key="1">
    <citation type="journal article" date="2015" name="Nature">
        <title>Complex archaea that bridge the gap between prokaryotes and eukaryotes.</title>
        <authorList>
            <person name="Spang A."/>
            <person name="Saw J.H."/>
            <person name="Jorgensen S.L."/>
            <person name="Zaremba-Niedzwiedzka K."/>
            <person name="Martijn J."/>
            <person name="Lind A.E."/>
            <person name="van Eijk R."/>
            <person name="Schleper C."/>
            <person name="Guy L."/>
            <person name="Ettema T.J."/>
        </authorList>
    </citation>
    <scope>NUCLEOTIDE SEQUENCE</scope>
</reference>
<accession>A0A0F9APZ3</accession>
<evidence type="ECO:0000313" key="1">
    <source>
        <dbReference type="EMBL" id="KKL03687.1"/>
    </source>
</evidence>
<organism evidence="1">
    <name type="scientific">marine sediment metagenome</name>
    <dbReference type="NCBI Taxonomy" id="412755"/>
    <lineage>
        <taxon>unclassified sequences</taxon>
        <taxon>metagenomes</taxon>
        <taxon>ecological metagenomes</taxon>
    </lineage>
</organism>
<proteinExistence type="predicted"/>
<gene>
    <name evidence="1" type="ORF">LCGC14_2623610</name>
</gene>
<sequence>CTNPSGAIVALEAFETGRTIILLGGYDKGVSFADAVQIANQEF</sequence>
<feature type="non-terminal residue" evidence="1">
    <location>
        <position position="1"/>
    </location>
</feature>
<dbReference type="EMBL" id="LAZR01044829">
    <property type="protein sequence ID" value="KKL03687.1"/>
    <property type="molecule type" value="Genomic_DNA"/>
</dbReference>
<dbReference type="AlphaFoldDB" id="A0A0F9APZ3"/>
<dbReference type="InterPro" id="IPR036615">
    <property type="entry name" value="Mur_ligase_C_dom_sf"/>
</dbReference>
<name>A0A0F9APZ3_9ZZZZ</name>
<dbReference type="GO" id="GO:0016881">
    <property type="term" value="F:acid-amino acid ligase activity"/>
    <property type="evidence" value="ECO:0007669"/>
    <property type="project" value="InterPro"/>
</dbReference>